<evidence type="ECO:0000256" key="2">
    <source>
        <dbReference type="SAM" id="Phobius"/>
    </source>
</evidence>
<accession>A0A1L7WDV5</accession>
<keyword evidence="2" id="KW-0472">Membrane</keyword>
<dbReference type="Proteomes" id="UP000184330">
    <property type="component" value="Unassembled WGS sequence"/>
</dbReference>
<keyword evidence="2" id="KW-1133">Transmembrane helix</keyword>
<feature type="region of interest" description="Disordered" evidence="1">
    <location>
        <begin position="73"/>
        <end position="95"/>
    </location>
</feature>
<dbReference type="OrthoDB" id="5353310at2759"/>
<keyword evidence="2" id="KW-0812">Transmembrane</keyword>
<keyword evidence="4" id="KW-1185">Reference proteome</keyword>
<dbReference type="EMBL" id="FJOG01000001">
    <property type="protein sequence ID" value="CZR50955.1"/>
    <property type="molecule type" value="Genomic_DNA"/>
</dbReference>
<dbReference type="AlphaFoldDB" id="A0A1L7WDV5"/>
<organism evidence="3 4">
    <name type="scientific">Phialocephala subalpina</name>
    <dbReference type="NCBI Taxonomy" id="576137"/>
    <lineage>
        <taxon>Eukaryota</taxon>
        <taxon>Fungi</taxon>
        <taxon>Dikarya</taxon>
        <taxon>Ascomycota</taxon>
        <taxon>Pezizomycotina</taxon>
        <taxon>Leotiomycetes</taxon>
        <taxon>Helotiales</taxon>
        <taxon>Mollisiaceae</taxon>
        <taxon>Phialocephala</taxon>
        <taxon>Phialocephala fortinii species complex</taxon>
    </lineage>
</organism>
<name>A0A1L7WDV5_9HELO</name>
<feature type="region of interest" description="Disordered" evidence="1">
    <location>
        <begin position="1"/>
        <end position="21"/>
    </location>
</feature>
<feature type="compositionally biased region" description="Basic residues" evidence="1">
    <location>
        <begin position="1"/>
        <end position="12"/>
    </location>
</feature>
<gene>
    <name evidence="3" type="ORF">PAC_00830</name>
</gene>
<proteinExistence type="predicted"/>
<feature type="transmembrane region" description="Helical" evidence="2">
    <location>
        <begin position="108"/>
        <end position="125"/>
    </location>
</feature>
<protein>
    <submittedName>
        <fullName evidence="3">Uncharacterized protein</fullName>
    </submittedName>
</protein>
<sequence length="138" mass="15020">MGGNKRAGKPHIARPSPLQQEVSTQTISTIRTMSTIPLAQPTELAPTSGLVRDPMFWKRFSVAIHMAEVEPDEERAKGSVKSGSTVEIKSSGDDWLNQQRKEKRRCRVVCLSITVLVVIIIAAGANDTLKTGTGNHEA</sequence>
<evidence type="ECO:0000313" key="3">
    <source>
        <dbReference type="EMBL" id="CZR50955.1"/>
    </source>
</evidence>
<evidence type="ECO:0000256" key="1">
    <source>
        <dbReference type="SAM" id="MobiDB-lite"/>
    </source>
</evidence>
<reference evidence="3 4" key="1">
    <citation type="submission" date="2016-03" db="EMBL/GenBank/DDBJ databases">
        <authorList>
            <person name="Ploux O."/>
        </authorList>
    </citation>
    <scope>NUCLEOTIDE SEQUENCE [LARGE SCALE GENOMIC DNA]</scope>
    <source>
        <strain evidence="3 4">UAMH 11012</strain>
    </source>
</reference>
<evidence type="ECO:0000313" key="4">
    <source>
        <dbReference type="Proteomes" id="UP000184330"/>
    </source>
</evidence>